<gene>
    <name evidence="3" type="ORF">DICVIV_02626</name>
</gene>
<keyword evidence="2" id="KW-0472">Membrane</keyword>
<dbReference type="AlphaFoldDB" id="A0A0D8Y9A1"/>
<dbReference type="EMBL" id="KN716189">
    <property type="protein sequence ID" value="KJH51166.1"/>
    <property type="molecule type" value="Genomic_DNA"/>
</dbReference>
<evidence type="ECO:0000313" key="3">
    <source>
        <dbReference type="EMBL" id="KJH51166.1"/>
    </source>
</evidence>
<feature type="compositionally biased region" description="Basic residues" evidence="1">
    <location>
        <begin position="59"/>
        <end position="76"/>
    </location>
</feature>
<keyword evidence="2" id="KW-1133">Transmembrane helix</keyword>
<reference evidence="4" key="2">
    <citation type="journal article" date="2016" name="Sci. Rep.">
        <title>Dictyocaulus viviparus genome, variome and transcriptome elucidate lungworm biology and support future intervention.</title>
        <authorList>
            <person name="McNulty S.N."/>
            <person name="Strube C."/>
            <person name="Rosa B.A."/>
            <person name="Martin J.C."/>
            <person name="Tyagi R."/>
            <person name="Choi Y.J."/>
            <person name="Wang Q."/>
            <person name="Hallsworth Pepin K."/>
            <person name="Zhang X."/>
            <person name="Ozersky P."/>
            <person name="Wilson R.K."/>
            <person name="Sternberg P.W."/>
            <person name="Gasser R.B."/>
            <person name="Mitreva M."/>
        </authorList>
    </citation>
    <scope>NUCLEOTIDE SEQUENCE [LARGE SCALE GENOMIC DNA]</scope>
    <source>
        <strain evidence="4">HannoverDv2000</strain>
    </source>
</reference>
<reference evidence="3 4" key="1">
    <citation type="submission" date="2013-11" db="EMBL/GenBank/DDBJ databases">
        <title>Draft genome of the bovine lungworm Dictyocaulus viviparus.</title>
        <authorList>
            <person name="Mitreva M."/>
        </authorList>
    </citation>
    <scope>NUCLEOTIDE SEQUENCE [LARGE SCALE GENOMIC DNA]</scope>
    <source>
        <strain evidence="3 4">HannoverDv2000</strain>
    </source>
</reference>
<accession>A0A0D8Y9A1</accession>
<sequence>MARSVSRARKAGSKSPARVKRQITSPKSEPKRMVSPITYLRSRSITRKFETPRISSPKAHTRSRSSSKGRKIKKGKASPGKSISRSKSHGRKMAIMNAKDPKISPKMSSKTLEKAEEELSLKTSAVKPRTFRSDPTKISYDKASAMDPTSNTKNVFTSTDRVPRLPERKIITSSYFQPEFRQRYIRNESSDRSPPKVTLRKPATSSCSSLYKRVVGTVSAVGGCVCDATCAACNKIVVNRREIFVTFALLLLVALMIYLILYTDPAKTRAFIHSIPERAHAFYQKHVSRRK</sequence>
<keyword evidence="4" id="KW-1185">Reference proteome</keyword>
<evidence type="ECO:0000256" key="2">
    <source>
        <dbReference type="SAM" id="Phobius"/>
    </source>
</evidence>
<keyword evidence="2" id="KW-0812">Transmembrane</keyword>
<name>A0A0D8Y9A1_DICVI</name>
<evidence type="ECO:0000256" key="1">
    <source>
        <dbReference type="SAM" id="MobiDB-lite"/>
    </source>
</evidence>
<dbReference type="OrthoDB" id="5863115at2759"/>
<organism evidence="3 4">
    <name type="scientific">Dictyocaulus viviparus</name>
    <name type="common">Bovine lungworm</name>
    <dbReference type="NCBI Taxonomy" id="29172"/>
    <lineage>
        <taxon>Eukaryota</taxon>
        <taxon>Metazoa</taxon>
        <taxon>Ecdysozoa</taxon>
        <taxon>Nematoda</taxon>
        <taxon>Chromadorea</taxon>
        <taxon>Rhabditida</taxon>
        <taxon>Rhabditina</taxon>
        <taxon>Rhabditomorpha</taxon>
        <taxon>Strongyloidea</taxon>
        <taxon>Metastrongylidae</taxon>
        <taxon>Dictyocaulus</taxon>
    </lineage>
</organism>
<dbReference type="Proteomes" id="UP000053766">
    <property type="component" value="Unassembled WGS sequence"/>
</dbReference>
<feature type="region of interest" description="Disordered" evidence="1">
    <location>
        <begin position="1"/>
        <end position="108"/>
    </location>
</feature>
<protein>
    <submittedName>
        <fullName evidence="3">Uncharacterized protein</fullName>
    </submittedName>
</protein>
<feature type="compositionally biased region" description="Basic residues" evidence="1">
    <location>
        <begin position="1"/>
        <end position="21"/>
    </location>
</feature>
<feature type="transmembrane region" description="Helical" evidence="2">
    <location>
        <begin position="243"/>
        <end position="261"/>
    </location>
</feature>
<proteinExistence type="predicted"/>
<evidence type="ECO:0000313" key="4">
    <source>
        <dbReference type="Proteomes" id="UP000053766"/>
    </source>
</evidence>